<dbReference type="RefSeq" id="WP_261971920.1">
    <property type="nucleotide sequence ID" value="NZ_CP103460.1"/>
</dbReference>
<accession>A0AAJ1QV15</accession>
<keyword evidence="3" id="KW-1003">Cell membrane</keyword>
<evidence type="ECO:0000313" key="11">
    <source>
        <dbReference type="Proteomes" id="UP001228636"/>
    </source>
</evidence>
<comment type="subcellular location">
    <subcellularLocation>
        <location evidence="1">Cell membrane</location>
        <topology evidence="1">Multi-pass membrane protein</topology>
    </subcellularLocation>
</comment>
<evidence type="ECO:0000259" key="8">
    <source>
        <dbReference type="Pfam" id="PF02687"/>
    </source>
</evidence>
<dbReference type="InterPro" id="IPR025857">
    <property type="entry name" value="MacB_PCD"/>
</dbReference>
<feature type="domain" description="MacB-like periplasmic core" evidence="9">
    <location>
        <begin position="25"/>
        <end position="246"/>
    </location>
</feature>
<evidence type="ECO:0000259" key="9">
    <source>
        <dbReference type="Pfam" id="PF12704"/>
    </source>
</evidence>
<feature type="transmembrane region" description="Helical" evidence="7">
    <location>
        <begin position="367"/>
        <end position="385"/>
    </location>
</feature>
<protein>
    <submittedName>
        <fullName evidence="10">ABC transporter permease</fullName>
    </submittedName>
</protein>
<dbReference type="InterPro" id="IPR003838">
    <property type="entry name" value="ABC3_permease_C"/>
</dbReference>
<keyword evidence="5 7" id="KW-1133">Transmembrane helix</keyword>
<dbReference type="EMBL" id="JAUFQH010000003">
    <property type="protein sequence ID" value="MDN3618562.1"/>
    <property type="molecule type" value="Genomic_DNA"/>
</dbReference>
<feature type="domain" description="ABC3 transporter permease C-terminal" evidence="8">
    <location>
        <begin position="277"/>
        <end position="395"/>
    </location>
</feature>
<feature type="transmembrane region" description="Helical" evidence="7">
    <location>
        <begin position="321"/>
        <end position="347"/>
    </location>
</feature>
<dbReference type="Pfam" id="PF02687">
    <property type="entry name" value="FtsX"/>
    <property type="match status" value="1"/>
</dbReference>
<evidence type="ECO:0000313" key="10">
    <source>
        <dbReference type="EMBL" id="MDN3618562.1"/>
    </source>
</evidence>
<feature type="transmembrane region" description="Helical" evidence="7">
    <location>
        <begin position="21"/>
        <end position="46"/>
    </location>
</feature>
<evidence type="ECO:0000256" key="4">
    <source>
        <dbReference type="ARBA" id="ARBA00022692"/>
    </source>
</evidence>
<evidence type="ECO:0000256" key="3">
    <source>
        <dbReference type="ARBA" id="ARBA00022475"/>
    </source>
</evidence>
<evidence type="ECO:0000256" key="1">
    <source>
        <dbReference type="ARBA" id="ARBA00004651"/>
    </source>
</evidence>
<dbReference type="Proteomes" id="UP001228636">
    <property type="component" value="Unassembled WGS sequence"/>
</dbReference>
<dbReference type="AlphaFoldDB" id="A0AAJ1QV15"/>
<evidence type="ECO:0000256" key="2">
    <source>
        <dbReference type="ARBA" id="ARBA00005236"/>
    </source>
</evidence>
<keyword evidence="6 7" id="KW-0472">Membrane</keyword>
<feature type="transmembrane region" description="Helical" evidence="7">
    <location>
        <begin position="273"/>
        <end position="300"/>
    </location>
</feature>
<dbReference type="Pfam" id="PF12704">
    <property type="entry name" value="MacB_PCD"/>
    <property type="match status" value="1"/>
</dbReference>
<evidence type="ECO:0000256" key="6">
    <source>
        <dbReference type="ARBA" id="ARBA00023136"/>
    </source>
</evidence>
<dbReference type="PANTHER" id="PTHR30489:SF0">
    <property type="entry name" value="LIPOPROTEIN-RELEASING SYSTEM TRANSMEMBRANE PROTEIN LOLE"/>
    <property type="match status" value="1"/>
</dbReference>
<gene>
    <name evidence="10" type="ORF">QWY81_03715</name>
</gene>
<reference evidence="10 11" key="1">
    <citation type="journal article" date="2014" name="Int. J. Syst. Evol. Microbiol.">
        <title>Complete genome sequence of Corynebacterium casei LMG S-19264T (=DSM 44701T), isolated from a smear-ripened cheese.</title>
        <authorList>
            <consortium name="US DOE Joint Genome Institute (JGI-PGF)"/>
            <person name="Walter F."/>
            <person name="Albersmeier A."/>
            <person name="Kalinowski J."/>
            <person name="Ruckert C."/>
        </authorList>
    </citation>
    <scope>NUCLEOTIDE SEQUENCE [LARGE SCALE GENOMIC DNA]</scope>
    <source>
        <strain evidence="10 11">CECT 8670</strain>
    </source>
</reference>
<dbReference type="GO" id="GO:0098797">
    <property type="term" value="C:plasma membrane protein complex"/>
    <property type="evidence" value="ECO:0007669"/>
    <property type="project" value="TreeGrafter"/>
</dbReference>
<dbReference type="PANTHER" id="PTHR30489">
    <property type="entry name" value="LIPOPROTEIN-RELEASING SYSTEM TRANSMEMBRANE PROTEIN LOLE"/>
    <property type="match status" value="1"/>
</dbReference>
<dbReference type="GO" id="GO:0044874">
    <property type="term" value="P:lipoprotein localization to outer membrane"/>
    <property type="evidence" value="ECO:0007669"/>
    <property type="project" value="TreeGrafter"/>
</dbReference>
<evidence type="ECO:0000256" key="7">
    <source>
        <dbReference type="SAM" id="Phobius"/>
    </source>
</evidence>
<name>A0AAJ1QV15_9FLAO</name>
<sequence>MNFPLYIAKRYLFTKTGNNAINIITIIASFGVIVGSLALFIILSGFSGLRTFSYSLLDVSDPDIKITSNKGKTFLYTDEVHQALINNTSIKATSKIIEERVFLEYNDKNEIAYIKGVEESYTSITDIDSVISLGNWLDLDQPNTAVVGNGISRKLSLGVLNYGAPLTIMVPKPGVGFINPNNAFYKKDVQIVGLYSGTEEFESKFVFVSINEAKNLLNFDENQITGVEIKLKDNLDADLFSEQLQKQLGDQFKVQTKQQLNEVFYKVINTENFVSYLIFTLIVIIALFNVIGAIIMMIIDKKSNLKTLFSLGASIKEIKKVFILQGFLLTFLGMIIGLSLGILIVFIQKEFGIFMITQNFAYPVEFRFSNLLIVIATITILGFIASKIASSRISKEFIER</sequence>
<organism evidence="10 11">
    <name type="scientific">Polaribacter sejongensis</name>
    <dbReference type="NCBI Taxonomy" id="985043"/>
    <lineage>
        <taxon>Bacteria</taxon>
        <taxon>Pseudomonadati</taxon>
        <taxon>Bacteroidota</taxon>
        <taxon>Flavobacteriia</taxon>
        <taxon>Flavobacteriales</taxon>
        <taxon>Flavobacteriaceae</taxon>
    </lineage>
</organism>
<proteinExistence type="inferred from homology"/>
<comment type="similarity">
    <text evidence="2">Belongs to the ABC-4 integral membrane protein family. LolC/E subfamily.</text>
</comment>
<comment type="caution">
    <text evidence="10">The sequence shown here is derived from an EMBL/GenBank/DDBJ whole genome shotgun (WGS) entry which is preliminary data.</text>
</comment>
<dbReference type="InterPro" id="IPR051447">
    <property type="entry name" value="Lipoprotein-release_system"/>
</dbReference>
<keyword evidence="4 7" id="KW-0812">Transmembrane</keyword>
<evidence type="ECO:0000256" key="5">
    <source>
        <dbReference type="ARBA" id="ARBA00022989"/>
    </source>
</evidence>